<evidence type="ECO:0000313" key="3">
    <source>
        <dbReference type="Proteomes" id="UP001064087"/>
    </source>
</evidence>
<organism evidence="2 3">
    <name type="scientific">Roseovarius pelagicus</name>
    <dbReference type="NCBI Taxonomy" id="2980108"/>
    <lineage>
        <taxon>Bacteria</taxon>
        <taxon>Pseudomonadati</taxon>
        <taxon>Pseudomonadota</taxon>
        <taxon>Alphaproteobacteria</taxon>
        <taxon>Rhodobacterales</taxon>
        <taxon>Roseobacteraceae</taxon>
        <taxon>Roseovarius</taxon>
    </lineage>
</organism>
<gene>
    <name evidence="2" type="ORF">N7U68_13935</name>
</gene>
<proteinExistence type="predicted"/>
<name>A0ABY6DAZ0_9RHOB</name>
<protein>
    <submittedName>
        <fullName evidence="2">Hint domain-containing protein</fullName>
    </submittedName>
</protein>
<feature type="domain" description="Hedgehog/Intein (Hint)" evidence="1">
    <location>
        <begin position="182"/>
        <end position="319"/>
    </location>
</feature>
<accession>A0ABY6DAZ0</accession>
<reference evidence="2" key="1">
    <citation type="submission" date="2022-10" db="EMBL/GenBank/DDBJ databases">
        <title>Roseovarius pelagicus sp. nov., isolated from Arctic seawater.</title>
        <authorList>
            <person name="Hong Y.W."/>
            <person name="Hwang C.Y."/>
        </authorList>
    </citation>
    <scope>NUCLEOTIDE SEQUENCE</scope>
    <source>
        <strain evidence="2">HL-MP18</strain>
    </source>
</reference>
<dbReference type="EMBL" id="CP106738">
    <property type="protein sequence ID" value="UXX82198.1"/>
    <property type="molecule type" value="Genomic_DNA"/>
</dbReference>
<sequence>MTLGWIGISDHQHGRFNHAGLAMPMNDGIGAHHPPDAIVPRGTLLVETHLSPEGRPQTLLRFDRSQPWAGGLSLQVMPSGGIVLVETMGGETCHAALTHDLDGRSEQVRVSYSWDAPRRWGRLTLEHLAAGRIRSRNLPPPHPMPLEDLQMITRYPARREMDADVNFLAVSDQVEPIGPMPGLTANVPIATPRGPIPAARLRRGDTVLTSTGDIVPVLQTVSQTVPARGSLRPVRLRAPFFGLAHDILLAPHQRLVIGGSEVDYMFGTEAVLVPARHLVNGASAFYADGPDLVTYHHILLPEHAAVLAGGCPVESLYIGRLRRNPEALGQSILHAAPRHRLPEHASPIWPVLRPFEAVTLAKHRAA</sequence>
<evidence type="ECO:0000259" key="1">
    <source>
        <dbReference type="Pfam" id="PF13403"/>
    </source>
</evidence>
<dbReference type="Pfam" id="PF13403">
    <property type="entry name" value="Hint_2"/>
    <property type="match status" value="1"/>
</dbReference>
<keyword evidence="3" id="KW-1185">Reference proteome</keyword>
<dbReference type="InterPro" id="IPR036844">
    <property type="entry name" value="Hint_dom_sf"/>
</dbReference>
<evidence type="ECO:0000313" key="2">
    <source>
        <dbReference type="EMBL" id="UXX82198.1"/>
    </source>
</evidence>
<dbReference type="SUPFAM" id="SSF51294">
    <property type="entry name" value="Hedgehog/intein (Hint) domain"/>
    <property type="match status" value="1"/>
</dbReference>
<dbReference type="InterPro" id="IPR028992">
    <property type="entry name" value="Hedgehog/Intein_dom"/>
</dbReference>
<dbReference type="Proteomes" id="UP001064087">
    <property type="component" value="Chromosome"/>
</dbReference>